<dbReference type="EMBL" id="LQYT01000073">
    <property type="protein sequence ID" value="KYD14423.1"/>
    <property type="molecule type" value="Genomic_DNA"/>
</dbReference>
<name>A0A150LQ62_9BACI</name>
<protein>
    <submittedName>
        <fullName evidence="1">Uncharacterized protein</fullName>
    </submittedName>
</protein>
<proteinExistence type="predicted"/>
<organism evidence="1 2">
    <name type="scientific">Caldibacillus debilis</name>
    <dbReference type="NCBI Taxonomy" id="301148"/>
    <lineage>
        <taxon>Bacteria</taxon>
        <taxon>Bacillati</taxon>
        <taxon>Bacillota</taxon>
        <taxon>Bacilli</taxon>
        <taxon>Bacillales</taxon>
        <taxon>Bacillaceae</taxon>
        <taxon>Caldibacillus</taxon>
    </lineage>
</organism>
<evidence type="ECO:0000313" key="2">
    <source>
        <dbReference type="Proteomes" id="UP000075683"/>
    </source>
</evidence>
<dbReference type="AlphaFoldDB" id="A0A150LQ62"/>
<evidence type="ECO:0000313" key="1">
    <source>
        <dbReference type="EMBL" id="KYD14423.1"/>
    </source>
</evidence>
<dbReference type="Proteomes" id="UP000075683">
    <property type="component" value="Unassembled WGS sequence"/>
</dbReference>
<sequence length="42" mass="4834">MENFRKRKHLLSFIANLFTLKGIFAIMGTVKDFSRNVPMGGF</sequence>
<accession>A0A150LQ62</accession>
<gene>
    <name evidence="1" type="ORF">B4135_2850</name>
</gene>
<comment type="caution">
    <text evidence="1">The sequence shown here is derived from an EMBL/GenBank/DDBJ whole genome shotgun (WGS) entry which is preliminary data.</text>
</comment>
<dbReference type="STRING" id="301148.B4135_2850"/>
<reference evidence="1 2" key="1">
    <citation type="submission" date="2016-01" db="EMBL/GenBank/DDBJ databases">
        <title>Draft Genome Sequences of Seven Thermophilic Sporeformers Isolated from Foods.</title>
        <authorList>
            <person name="Berendsen E.M."/>
            <person name="Wells-Bennik M.H."/>
            <person name="Krawcyk A.O."/>
            <person name="De Jong A."/>
            <person name="Holsappel S."/>
            <person name="Eijlander R.T."/>
            <person name="Kuipers O.P."/>
        </authorList>
    </citation>
    <scope>NUCLEOTIDE SEQUENCE [LARGE SCALE GENOMIC DNA]</scope>
    <source>
        <strain evidence="1 2">B4135</strain>
    </source>
</reference>